<evidence type="ECO:0000259" key="8">
    <source>
        <dbReference type="Pfam" id="PF04116"/>
    </source>
</evidence>
<keyword evidence="2 7" id="KW-0812">Transmembrane</keyword>
<evidence type="ECO:0000256" key="6">
    <source>
        <dbReference type="ARBA" id="ARBA00023136"/>
    </source>
</evidence>
<keyword evidence="3 7" id="KW-1133">Transmembrane helix</keyword>
<keyword evidence="5" id="KW-0443">Lipid metabolism</keyword>
<feature type="transmembrane region" description="Helical" evidence="7">
    <location>
        <begin position="140"/>
        <end position="158"/>
    </location>
</feature>
<keyword evidence="10" id="KW-1185">Reference proteome</keyword>
<evidence type="ECO:0000256" key="4">
    <source>
        <dbReference type="ARBA" id="ARBA00023002"/>
    </source>
</evidence>
<feature type="domain" description="Fatty acid hydroxylase" evidence="8">
    <location>
        <begin position="93"/>
        <end position="228"/>
    </location>
</feature>
<dbReference type="PANTHER" id="PTHR21624:SF1">
    <property type="entry name" value="ALKYLGLYCEROL MONOOXYGENASE"/>
    <property type="match status" value="1"/>
</dbReference>
<reference evidence="9" key="1">
    <citation type="submission" date="2022-04" db="EMBL/GenBank/DDBJ databases">
        <title>Lysobacter sp. CAU 1642 isolated from sea sand.</title>
        <authorList>
            <person name="Kim W."/>
        </authorList>
    </citation>
    <scope>NUCLEOTIDE SEQUENCE</scope>
    <source>
        <strain evidence="9">CAU 1642</strain>
    </source>
</reference>
<accession>A0ABT0GKM9</accession>
<dbReference type="RefSeq" id="WP_248210866.1">
    <property type="nucleotide sequence ID" value="NZ_JALNMH010000014.1"/>
</dbReference>
<gene>
    <name evidence="9" type="ORF">M0G41_15650</name>
</gene>
<sequence>MSAEWLLANEGPLRLGIFLGVLGLMLLLQRRFPLRGDGRWSRRQAVNAGMVLIGTLLLRLAVPVLAVGWALKVSERGWGLLPALGLDGLALGVIAVLLLDLAIYWQHRLFHRIPWLWRLHRVHHSDTAFDTTTGVRFHPLELLLSLVIKLVVIALLGAPGLAVLVFEILLSSGALFTHADFALPQRLDRRLRWLFVTPSMHRVHHSPHRHETDSNYGFHLSLWDRLFRSYRAAPAEPESRMTIGLADWRSTGEQRLFALLRQPLQRPARTTPEDHDA</sequence>
<keyword evidence="4" id="KW-0560">Oxidoreductase</keyword>
<organism evidence="9 10">
    <name type="scientific">Pseudomarimonas salicorniae</name>
    <dbReference type="NCBI Taxonomy" id="2933270"/>
    <lineage>
        <taxon>Bacteria</taxon>
        <taxon>Pseudomonadati</taxon>
        <taxon>Pseudomonadota</taxon>
        <taxon>Gammaproteobacteria</taxon>
        <taxon>Lysobacterales</taxon>
        <taxon>Lysobacteraceae</taxon>
        <taxon>Pseudomarimonas</taxon>
    </lineage>
</organism>
<evidence type="ECO:0000256" key="2">
    <source>
        <dbReference type="ARBA" id="ARBA00022692"/>
    </source>
</evidence>
<protein>
    <submittedName>
        <fullName evidence="9">Sterol desaturase family protein</fullName>
    </submittedName>
</protein>
<evidence type="ECO:0000256" key="1">
    <source>
        <dbReference type="ARBA" id="ARBA00004127"/>
    </source>
</evidence>
<dbReference type="EMBL" id="JALNMH010000014">
    <property type="protein sequence ID" value="MCK7595104.1"/>
    <property type="molecule type" value="Genomic_DNA"/>
</dbReference>
<keyword evidence="6 7" id="KW-0472">Membrane</keyword>
<evidence type="ECO:0000256" key="5">
    <source>
        <dbReference type="ARBA" id="ARBA00023098"/>
    </source>
</evidence>
<evidence type="ECO:0000313" key="10">
    <source>
        <dbReference type="Proteomes" id="UP001431449"/>
    </source>
</evidence>
<dbReference type="Proteomes" id="UP001431449">
    <property type="component" value="Unassembled WGS sequence"/>
</dbReference>
<feature type="transmembrane region" description="Helical" evidence="7">
    <location>
        <begin position="83"/>
        <end position="105"/>
    </location>
</feature>
<dbReference type="InterPro" id="IPR006694">
    <property type="entry name" value="Fatty_acid_hydroxylase"/>
</dbReference>
<dbReference type="Pfam" id="PF04116">
    <property type="entry name" value="FA_hydroxylase"/>
    <property type="match status" value="1"/>
</dbReference>
<dbReference type="PANTHER" id="PTHR21624">
    <property type="entry name" value="STEROL DESATURASE-RELATED PROTEIN"/>
    <property type="match status" value="1"/>
</dbReference>
<feature type="transmembrane region" description="Helical" evidence="7">
    <location>
        <begin position="49"/>
        <end position="71"/>
    </location>
</feature>
<evidence type="ECO:0000313" key="9">
    <source>
        <dbReference type="EMBL" id="MCK7595104.1"/>
    </source>
</evidence>
<evidence type="ECO:0000256" key="3">
    <source>
        <dbReference type="ARBA" id="ARBA00022989"/>
    </source>
</evidence>
<comment type="caution">
    <text evidence="9">The sequence shown here is derived from an EMBL/GenBank/DDBJ whole genome shotgun (WGS) entry which is preliminary data.</text>
</comment>
<proteinExistence type="predicted"/>
<comment type="subcellular location">
    <subcellularLocation>
        <location evidence="1">Endomembrane system</location>
        <topology evidence="1">Multi-pass membrane protein</topology>
    </subcellularLocation>
</comment>
<evidence type="ECO:0000256" key="7">
    <source>
        <dbReference type="SAM" id="Phobius"/>
    </source>
</evidence>
<dbReference type="InterPro" id="IPR051689">
    <property type="entry name" value="Sterol_desaturase/TMEM195"/>
</dbReference>
<feature type="transmembrane region" description="Helical" evidence="7">
    <location>
        <begin position="12"/>
        <end position="28"/>
    </location>
</feature>
<name>A0ABT0GKM9_9GAMM</name>